<name>A0A5J4THW2_9EUKA</name>
<evidence type="ECO:0000313" key="1">
    <source>
        <dbReference type="EMBL" id="KAA6357709.1"/>
    </source>
</evidence>
<proteinExistence type="predicted"/>
<accession>A0A5J4THW2</accession>
<dbReference type="EMBL" id="SNRW01030986">
    <property type="protein sequence ID" value="KAA6357709.1"/>
    <property type="molecule type" value="Genomic_DNA"/>
</dbReference>
<feature type="non-terminal residue" evidence="1">
    <location>
        <position position="1"/>
    </location>
</feature>
<dbReference type="AlphaFoldDB" id="A0A5J4THW2"/>
<protein>
    <submittedName>
        <fullName evidence="1">Uncharacterized protein</fullName>
    </submittedName>
</protein>
<comment type="caution">
    <text evidence="1">The sequence shown here is derived from an EMBL/GenBank/DDBJ whole genome shotgun (WGS) entry which is preliminary data.</text>
</comment>
<organism evidence="1 2">
    <name type="scientific">Streblomastix strix</name>
    <dbReference type="NCBI Taxonomy" id="222440"/>
    <lineage>
        <taxon>Eukaryota</taxon>
        <taxon>Metamonada</taxon>
        <taxon>Preaxostyla</taxon>
        <taxon>Oxymonadida</taxon>
        <taxon>Streblomastigidae</taxon>
        <taxon>Streblomastix</taxon>
    </lineage>
</organism>
<reference evidence="1 2" key="1">
    <citation type="submission" date="2019-03" db="EMBL/GenBank/DDBJ databases">
        <title>Single cell metagenomics reveals metabolic interactions within the superorganism composed of flagellate Streblomastix strix and complex community of Bacteroidetes bacteria on its surface.</title>
        <authorList>
            <person name="Treitli S.C."/>
            <person name="Kolisko M."/>
            <person name="Husnik F."/>
            <person name="Keeling P."/>
            <person name="Hampl V."/>
        </authorList>
    </citation>
    <scope>NUCLEOTIDE SEQUENCE [LARGE SCALE GENOMIC DNA]</scope>
    <source>
        <strain evidence="1">ST1C</strain>
    </source>
</reference>
<gene>
    <name evidence="1" type="ORF">EZS28_046764</name>
</gene>
<dbReference type="Proteomes" id="UP000324800">
    <property type="component" value="Unassembled WGS sequence"/>
</dbReference>
<sequence length="183" mass="20802">NNRSKDCQLDKIDASAQSTTETTIIDPLSFLHSISESTIGIQKIERIKQLNMHIKTMDSEDAQSILNIGFCIELLELICDDQTHIQKELLSIPGSIAQIQQTRIAHSVKNIFFDAFNESGLLAKIEDIFSREMENELSNDNNSEVHYPEFIINLTQTILFIYTNKEPKTEIRSNCSKVIVSQI</sequence>
<evidence type="ECO:0000313" key="2">
    <source>
        <dbReference type="Proteomes" id="UP000324800"/>
    </source>
</evidence>